<accession>A0ABV6MX18</accession>
<organism evidence="3 4">
    <name type="scientific">Kutzneria chonburiensis</name>
    <dbReference type="NCBI Taxonomy" id="1483604"/>
    <lineage>
        <taxon>Bacteria</taxon>
        <taxon>Bacillati</taxon>
        <taxon>Actinomycetota</taxon>
        <taxon>Actinomycetes</taxon>
        <taxon>Pseudonocardiales</taxon>
        <taxon>Pseudonocardiaceae</taxon>
        <taxon>Kutzneria</taxon>
    </lineage>
</organism>
<name>A0ABV6MX18_9PSEU</name>
<evidence type="ECO:0000313" key="4">
    <source>
        <dbReference type="Proteomes" id="UP001589810"/>
    </source>
</evidence>
<dbReference type="PRINTS" id="PR00359">
    <property type="entry name" value="BP450"/>
</dbReference>
<dbReference type="Pfam" id="PF00067">
    <property type="entry name" value="p450"/>
    <property type="match status" value="1"/>
</dbReference>
<dbReference type="InterPro" id="IPR001128">
    <property type="entry name" value="Cyt_P450"/>
</dbReference>
<keyword evidence="2" id="KW-0560">Oxidoreductase</keyword>
<dbReference type="Proteomes" id="UP001589810">
    <property type="component" value="Unassembled WGS sequence"/>
</dbReference>
<keyword evidence="2" id="KW-0479">Metal-binding</keyword>
<comment type="caution">
    <text evidence="3">The sequence shown here is derived from an EMBL/GenBank/DDBJ whole genome shotgun (WGS) entry which is preliminary data.</text>
</comment>
<sequence>MESPARFPFPPRPDGGPPVEFGHRHRTAPLGEVVLPTGDRATMAVRYDDVRGVLSDPRFSRDLRFPGAPRLTEPPDVTVDDDSVLINMDPPEHTRLRRIVARSFSRRNARQWRALAERTATGLLDRMPAAGGTADLMADYAFPLSLEVICAVLGVPEADRGWLRAGPDTFLPSVLMPGERRRIMLKVLEAFADKLIADRPGGLIGLLAEAHENGQLRAAELTTMVSSLITVGYESTAATLGRGVFALLRHPNQYRALCADPGLLAGAVEEVLRYGFPTDGSALRVATEDVPLASGLVRKGTCVLPNVYAANHDPARFDRPERFDITRPSGPHLAFGYGIHRCLGAHLARMELEVGLAVLVDRLPGLALAVPPEQVEWTTGMLSRRVATLPVVLA</sequence>
<dbReference type="SUPFAM" id="SSF48264">
    <property type="entry name" value="Cytochrome P450"/>
    <property type="match status" value="1"/>
</dbReference>
<dbReference type="EMBL" id="JBHLUD010000008">
    <property type="protein sequence ID" value="MFC0544866.1"/>
    <property type="molecule type" value="Genomic_DNA"/>
</dbReference>
<dbReference type="PROSITE" id="PS00086">
    <property type="entry name" value="CYTOCHROME_P450"/>
    <property type="match status" value="1"/>
</dbReference>
<evidence type="ECO:0000256" key="2">
    <source>
        <dbReference type="RuleBase" id="RU000461"/>
    </source>
</evidence>
<dbReference type="InterPro" id="IPR017972">
    <property type="entry name" value="Cyt_P450_CS"/>
</dbReference>
<comment type="similarity">
    <text evidence="1 2">Belongs to the cytochrome P450 family.</text>
</comment>
<keyword evidence="4" id="KW-1185">Reference proteome</keyword>
<keyword evidence="2" id="KW-0503">Monooxygenase</keyword>
<evidence type="ECO:0000256" key="1">
    <source>
        <dbReference type="ARBA" id="ARBA00010617"/>
    </source>
</evidence>
<keyword evidence="2" id="KW-0408">Iron</keyword>
<dbReference type="InterPro" id="IPR036396">
    <property type="entry name" value="Cyt_P450_sf"/>
</dbReference>
<dbReference type="PANTHER" id="PTHR46696">
    <property type="entry name" value="P450, PUTATIVE (EUROFUNG)-RELATED"/>
    <property type="match status" value="1"/>
</dbReference>
<dbReference type="InterPro" id="IPR002397">
    <property type="entry name" value="Cyt_P450_B"/>
</dbReference>
<dbReference type="PANTHER" id="PTHR46696:SF6">
    <property type="entry name" value="P450, PUTATIVE (EUROFUNG)-RELATED"/>
    <property type="match status" value="1"/>
</dbReference>
<reference evidence="3 4" key="1">
    <citation type="submission" date="2024-09" db="EMBL/GenBank/DDBJ databases">
        <authorList>
            <person name="Sun Q."/>
            <person name="Mori K."/>
        </authorList>
    </citation>
    <scope>NUCLEOTIDE SEQUENCE [LARGE SCALE GENOMIC DNA]</scope>
    <source>
        <strain evidence="3 4">TBRC 1432</strain>
    </source>
</reference>
<keyword evidence="2" id="KW-0349">Heme</keyword>
<dbReference type="RefSeq" id="WP_273936400.1">
    <property type="nucleotide sequence ID" value="NZ_CP097263.1"/>
</dbReference>
<dbReference type="Gene3D" id="1.10.630.10">
    <property type="entry name" value="Cytochrome P450"/>
    <property type="match status" value="1"/>
</dbReference>
<proteinExistence type="inferred from homology"/>
<gene>
    <name evidence="3" type="ORF">ACFFH7_25405</name>
</gene>
<protein>
    <submittedName>
        <fullName evidence="3">Cytochrome P450</fullName>
    </submittedName>
</protein>
<evidence type="ECO:0000313" key="3">
    <source>
        <dbReference type="EMBL" id="MFC0544866.1"/>
    </source>
</evidence>
<dbReference type="CDD" id="cd11031">
    <property type="entry name" value="Cyp158A-like"/>
    <property type="match status" value="1"/>
</dbReference>